<name>A0A0A9GIP1_ARUDO</name>
<evidence type="ECO:0000313" key="1">
    <source>
        <dbReference type="EMBL" id="JAE24980.1"/>
    </source>
</evidence>
<dbReference type="AlphaFoldDB" id="A0A0A9GIP1"/>
<organism evidence="1">
    <name type="scientific">Arundo donax</name>
    <name type="common">Giant reed</name>
    <name type="synonym">Donax arundinaceus</name>
    <dbReference type="NCBI Taxonomy" id="35708"/>
    <lineage>
        <taxon>Eukaryota</taxon>
        <taxon>Viridiplantae</taxon>
        <taxon>Streptophyta</taxon>
        <taxon>Embryophyta</taxon>
        <taxon>Tracheophyta</taxon>
        <taxon>Spermatophyta</taxon>
        <taxon>Magnoliopsida</taxon>
        <taxon>Liliopsida</taxon>
        <taxon>Poales</taxon>
        <taxon>Poaceae</taxon>
        <taxon>PACMAD clade</taxon>
        <taxon>Arundinoideae</taxon>
        <taxon>Arundineae</taxon>
        <taxon>Arundo</taxon>
    </lineage>
</organism>
<reference evidence="1" key="1">
    <citation type="submission" date="2014-09" db="EMBL/GenBank/DDBJ databases">
        <authorList>
            <person name="Magalhaes I.L.F."/>
            <person name="Oliveira U."/>
            <person name="Santos F.R."/>
            <person name="Vidigal T.H.D.A."/>
            <person name="Brescovit A.D."/>
            <person name="Santos A.J."/>
        </authorList>
    </citation>
    <scope>NUCLEOTIDE SEQUENCE</scope>
    <source>
        <tissue evidence="1">Shoot tissue taken approximately 20 cm above the soil surface</tissue>
    </source>
</reference>
<protein>
    <submittedName>
        <fullName evidence="1">Uncharacterized protein</fullName>
    </submittedName>
</protein>
<accession>A0A0A9GIP1</accession>
<dbReference type="EMBL" id="GBRH01172916">
    <property type="protein sequence ID" value="JAE24980.1"/>
    <property type="molecule type" value="Transcribed_RNA"/>
</dbReference>
<proteinExistence type="predicted"/>
<reference evidence="1" key="2">
    <citation type="journal article" date="2015" name="Data Brief">
        <title>Shoot transcriptome of the giant reed, Arundo donax.</title>
        <authorList>
            <person name="Barrero R.A."/>
            <person name="Guerrero F.D."/>
            <person name="Moolhuijzen P."/>
            <person name="Goolsby J.A."/>
            <person name="Tidwell J."/>
            <person name="Bellgard S.E."/>
            <person name="Bellgard M.I."/>
        </authorList>
    </citation>
    <scope>NUCLEOTIDE SEQUENCE</scope>
    <source>
        <tissue evidence="1">Shoot tissue taken approximately 20 cm above the soil surface</tissue>
    </source>
</reference>
<sequence>MKFTIKQEPSTLLSTTIYFVFRALKSCCALIVDLII</sequence>